<proteinExistence type="evidence at transcript level"/>
<name>A0A023FNR5_AMBCJ</name>
<feature type="region of interest" description="Disordered" evidence="1">
    <location>
        <begin position="31"/>
        <end position="51"/>
    </location>
</feature>
<reference evidence="2" key="1">
    <citation type="submission" date="2014-03" db="EMBL/GenBank/DDBJ databases">
        <title>The sialotranscriptome of Amblyomma triste, Amblyomma parvum and Amblyomma cajennense ticks, uncovered by 454-based RNA-seq.</title>
        <authorList>
            <person name="Garcia G.R."/>
            <person name="Gardinassi L.G."/>
            <person name="Ribeiro J.M."/>
            <person name="Anatriello E."/>
            <person name="Ferreira B.R."/>
            <person name="Moreira H.N."/>
            <person name="Mafra C."/>
            <person name="Olegario M.M."/>
            <person name="Szabo P.J."/>
            <person name="Miranda-Santos I.K."/>
            <person name="Maruyama S.R."/>
        </authorList>
    </citation>
    <scope>NUCLEOTIDE SEQUENCE</scope>
    <source>
        <strain evidence="2">Uberlandia</strain>
        <tissue evidence="2">Salivary glands</tissue>
    </source>
</reference>
<dbReference type="PANTHER" id="PTHR28366">
    <property type="entry name" value="CHROMOSOME 1 OPEN READING FRAME 131"/>
    <property type="match status" value="1"/>
</dbReference>
<accession>A0A023FNR5</accession>
<dbReference type="AlphaFoldDB" id="A0A023FNR5"/>
<evidence type="ECO:0000256" key="1">
    <source>
        <dbReference type="SAM" id="MobiDB-lite"/>
    </source>
</evidence>
<dbReference type="Pfam" id="PF15375">
    <property type="entry name" value="FSAF1"/>
    <property type="match status" value="1"/>
</dbReference>
<protein>
    <submittedName>
        <fullName evidence="2">Uncharacterized protein</fullName>
    </submittedName>
</protein>
<dbReference type="PANTHER" id="PTHR28366:SF1">
    <property type="entry name" value="CHROMOSOME 1 OPEN READING FRAME 131"/>
    <property type="match status" value="1"/>
</dbReference>
<organism evidence="2">
    <name type="scientific">Amblyomma cajennense</name>
    <name type="common">Cayenne tick</name>
    <name type="synonym">Acarus cajennensis</name>
    <dbReference type="NCBI Taxonomy" id="34607"/>
    <lineage>
        <taxon>Eukaryota</taxon>
        <taxon>Metazoa</taxon>
        <taxon>Ecdysozoa</taxon>
        <taxon>Arthropoda</taxon>
        <taxon>Chelicerata</taxon>
        <taxon>Arachnida</taxon>
        <taxon>Acari</taxon>
        <taxon>Parasitiformes</taxon>
        <taxon>Ixodida</taxon>
        <taxon>Ixodoidea</taxon>
        <taxon>Ixodidae</taxon>
        <taxon>Amblyomminae</taxon>
        <taxon>Amblyomma</taxon>
    </lineage>
</organism>
<feature type="region of interest" description="Disordered" evidence="1">
    <location>
        <begin position="189"/>
        <end position="215"/>
    </location>
</feature>
<evidence type="ECO:0000313" key="2">
    <source>
        <dbReference type="EMBL" id="JAC23397.1"/>
    </source>
</evidence>
<dbReference type="InterPro" id="IPR027973">
    <property type="entry name" value="FSAF1-like"/>
</dbReference>
<dbReference type="InterPro" id="IPR052852">
    <property type="entry name" value="SSU_Processome_Comp"/>
</dbReference>
<dbReference type="EMBL" id="GBBK01001085">
    <property type="protein sequence ID" value="JAC23397.1"/>
    <property type="molecule type" value="mRNA"/>
</dbReference>
<sequence length="231" mass="26265">MGLSSRVLSKLKAYGDSFLDDSDKTAKTAASKLVSKKSKCQDKDKRRTCSTVPPKLTKIDRMRIELDLGDACDERADEQPEPPRQGSVSVVLFQDPAKRKTKKRLSEERDIPNDVQQSANEIDFKKARYDVLKFGIKGLEKPKQEAANIALAVQLGAKPPKNKYVNYKELIHERKEQKIKDREERIVNAKMGVKPKRQGNAMHGKTNHVRHEGVHVVSKELISKVRRKKIK</sequence>
<feature type="region of interest" description="Disordered" evidence="1">
    <location>
        <begin position="70"/>
        <end position="116"/>
    </location>
</feature>